<organism evidence="2 3">
    <name type="scientific">Paramecium primaurelia</name>
    <dbReference type="NCBI Taxonomy" id="5886"/>
    <lineage>
        <taxon>Eukaryota</taxon>
        <taxon>Sar</taxon>
        <taxon>Alveolata</taxon>
        <taxon>Ciliophora</taxon>
        <taxon>Intramacronucleata</taxon>
        <taxon>Oligohymenophorea</taxon>
        <taxon>Peniculida</taxon>
        <taxon>Parameciidae</taxon>
        <taxon>Paramecium</taxon>
    </lineage>
</organism>
<keyword evidence="3" id="KW-1185">Reference proteome</keyword>
<evidence type="ECO:0000256" key="1">
    <source>
        <dbReference type="SAM" id="Coils"/>
    </source>
</evidence>
<protein>
    <submittedName>
        <fullName evidence="2">Uncharacterized protein</fullName>
    </submittedName>
</protein>
<feature type="coiled-coil region" evidence="1">
    <location>
        <begin position="237"/>
        <end position="264"/>
    </location>
</feature>
<proteinExistence type="predicted"/>
<evidence type="ECO:0000313" key="3">
    <source>
        <dbReference type="Proteomes" id="UP000688137"/>
    </source>
</evidence>
<keyword evidence="1" id="KW-0175">Coiled coil</keyword>
<evidence type="ECO:0000313" key="2">
    <source>
        <dbReference type="EMBL" id="CAD8088744.1"/>
    </source>
</evidence>
<gene>
    <name evidence="2" type="ORF">PPRIM_AZ9-3.1.T0820059</name>
</gene>
<accession>A0A8S1NPZ1</accession>
<name>A0A8S1NPZ1_PARPR</name>
<dbReference type="Proteomes" id="UP000688137">
    <property type="component" value="Unassembled WGS sequence"/>
</dbReference>
<dbReference type="OMA" id="CRNTIKT"/>
<dbReference type="EMBL" id="CAJJDM010000085">
    <property type="protein sequence ID" value="CAD8088744.1"/>
    <property type="molecule type" value="Genomic_DNA"/>
</dbReference>
<dbReference type="AlphaFoldDB" id="A0A8S1NPZ1"/>
<sequence length="270" mass="32270">MSFMNQNIIDKINSFGQTLCIQPINNEMISLSQLKAKNFLVTTASKHYKVPEIEEPKPKKKYQNLAKIQFKFQIEDEDYHSVLKEIVQMQKNKFPLMPLHLHYKPNPSMQGLSIGRMTNEQEMQRPMTLEECRNTIKTQKMSRDTHRDTSQPILEEFNKQLSYTKIKEIQPTKVFTDRSKSSKLHMGSTFQPFQNQTQQFEVVFDNNLQSSQQKKRITQKQFNLYKNRKIATPNLALQFKQIKEKEQEKEKRLLQDRRKEFDREYFEKLP</sequence>
<reference evidence="2" key="1">
    <citation type="submission" date="2021-01" db="EMBL/GenBank/DDBJ databases">
        <authorList>
            <consortium name="Genoscope - CEA"/>
            <person name="William W."/>
        </authorList>
    </citation>
    <scope>NUCLEOTIDE SEQUENCE</scope>
</reference>
<comment type="caution">
    <text evidence="2">The sequence shown here is derived from an EMBL/GenBank/DDBJ whole genome shotgun (WGS) entry which is preliminary data.</text>
</comment>